<reference evidence="1" key="1">
    <citation type="submission" date="2020-05" db="EMBL/GenBank/DDBJ databases">
        <title>Phylogenomic resolution of chytrid fungi.</title>
        <authorList>
            <person name="Stajich J.E."/>
            <person name="Amses K."/>
            <person name="Simmons R."/>
            <person name="Seto K."/>
            <person name="Myers J."/>
            <person name="Bonds A."/>
            <person name="Quandt C.A."/>
            <person name="Barry K."/>
            <person name="Liu P."/>
            <person name="Grigoriev I."/>
            <person name="Longcore J.E."/>
            <person name="James T.Y."/>
        </authorList>
    </citation>
    <scope>NUCLEOTIDE SEQUENCE</scope>
    <source>
        <strain evidence="1">JEL0476</strain>
    </source>
</reference>
<evidence type="ECO:0000313" key="1">
    <source>
        <dbReference type="EMBL" id="KAJ3225018.1"/>
    </source>
</evidence>
<organism evidence="1 2">
    <name type="scientific">Clydaea vesicula</name>
    <dbReference type="NCBI Taxonomy" id="447962"/>
    <lineage>
        <taxon>Eukaryota</taxon>
        <taxon>Fungi</taxon>
        <taxon>Fungi incertae sedis</taxon>
        <taxon>Chytridiomycota</taxon>
        <taxon>Chytridiomycota incertae sedis</taxon>
        <taxon>Chytridiomycetes</taxon>
        <taxon>Lobulomycetales</taxon>
        <taxon>Lobulomycetaceae</taxon>
        <taxon>Clydaea</taxon>
    </lineage>
</organism>
<dbReference type="Proteomes" id="UP001211065">
    <property type="component" value="Unassembled WGS sequence"/>
</dbReference>
<accession>A0AAD5U5E2</accession>
<gene>
    <name evidence="1" type="ORF">HK099_007491</name>
</gene>
<comment type="caution">
    <text evidence="1">The sequence shown here is derived from an EMBL/GenBank/DDBJ whole genome shotgun (WGS) entry which is preliminary data.</text>
</comment>
<sequence>MFEQALVLNKRNSSLVLSSSNNSSGLFYDDEKQLNNLTDLSCLSFLLFSINRTLQDHHLQKCEKNLVFTQKRSHHIGSSIEHLESINITDMQNVTSFFTQQDFTSVNDFLSKLNSKDVITMQNINTTLKTHLISNNRFNAEVQISEDIPAKQLKSILKKKIASSNQKKKVSFETLEFKKICLFKKLSNPNEIHSFPVIIEEYKEEEENYLTMLIKSKSKIIENDLYSIHLQNFQISKNSNIQFDNFNSSNNDVKVYSINVIEKCAKRDKNFFIYGVFKVKNVYMELNYHSSLNKNFDFFEFKIDISHDDLIVDLNIEFAIKFKFEISSCSSNNFEWINNDSKNFKFGLAKKIKMKSESRLTPTQITTQTKSIFNEEILMMQNKKAENVTEDVQNRHSDDKNIKISTGVQMNSANSSDLKMGKDLESSWYFASKRNLLISTLPSSASGSCMNDFNFSRVTTAKA</sequence>
<proteinExistence type="predicted"/>
<dbReference type="EMBL" id="JADGJW010000073">
    <property type="protein sequence ID" value="KAJ3225018.1"/>
    <property type="molecule type" value="Genomic_DNA"/>
</dbReference>
<protein>
    <submittedName>
        <fullName evidence="1">Uncharacterized protein</fullName>
    </submittedName>
</protein>
<name>A0AAD5U5E2_9FUNG</name>
<dbReference type="AlphaFoldDB" id="A0AAD5U5E2"/>
<keyword evidence="2" id="KW-1185">Reference proteome</keyword>
<evidence type="ECO:0000313" key="2">
    <source>
        <dbReference type="Proteomes" id="UP001211065"/>
    </source>
</evidence>